<feature type="region of interest" description="Disordered" evidence="1">
    <location>
        <begin position="78"/>
        <end position="99"/>
    </location>
</feature>
<protein>
    <submittedName>
        <fullName evidence="2">Uncharacterized protein</fullName>
    </submittedName>
</protein>
<organism evidence="2 3">
    <name type="scientific">Conoideocrella luteorostrata</name>
    <dbReference type="NCBI Taxonomy" id="1105319"/>
    <lineage>
        <taxon>Eukaryota</taxon>
        <taxon>Fungi</taxon>
        <taxon>Dikarya</taxon>
        <taxon>Ascomycota</taxon>
        <taxon>Pezizomycotina</taxon>
        <taxon>Sordariomycetes</taxon>
        <taxon>Hypocreomycetidae</taxon>
        <taxon>Hypocreales</taxon>
        <taxon>Clavicipitaceae</taxon>
        <taxon>Conoideocrella</taxon>
    </lineage>
</organism>
<gene>
    <name evidence="2" type="ORF">QQS21_009401</name>
</gene>
<accession>A0AAJ0CH32</accession>
<dbReference type="AlphaFoldDB" id="A0AAJ0CH32"/>
<comment type="caution">
    <text evidence="2">The sequence shown here is derived from an EMBL/GenBank/DDBJ whole genome shotgun (WGS) entry which is preliminary data.</text>
</comment>
<dbReference type="EMBL" id="JASWJB010000239">
    <property type="protein sequence ID" value="KAK2592906.1"/>
    <property type="molecule type" value="Genomic_DNA"/>
</dbReference>
<name>A0AAJ0CH32_9HYPO</name>
<dbReference type="Proteomes" id="UP001251528">
    <property type="component" value="Unassembled WGS sequence"/>
</dbReference>
<reference evidence="2" key="1">
    <citation type="submission" date="2023-06" db="EMBL/GenBank/DDBJ databases">
        <title>Conoideocrella luteorostrata (Hypocreales: Clavicipitaceae), a potential biocontrol fungus for elongate hemlock scale in United States Christmas tree production areas.</title>
        <authorList>
            <person name="Barrett H."/>
            <person name="Lovett B."/>
            <person name="Macias A.M."/>
            <person name="Stajich J.E."/>
            <person name="Kasson M.T."/>
        </authorList>
    </citation>
    <scope>NUCLEOTIDE SEQUENCE</scope>
    <source>
        <strain evidence="2">ARSEF 14590</strain>
    </source>
</reference>
<evidence type="ECO:0000313" key="3">
    <source>
        <dbReference type="Proteomes" id="UP001251528"/>
    </source>
</evidence>
<evidence type="ECO:0000313" key="2">
    <source>
        <dbReference type="EMBL" id="KAK2592906.1"/>
    </source>
</evidence>
<proteinExistence type="predicted"/>
<keyword evidence="3" id="KW-1185">Reference proteome</keyword>
<evidence type="ECO:0000256" key="1">
    <source>
        <dbReference type="SAM" id="MobiDB-lite"/>
    </source>
</evidence>
<sequence>MSSSLAAPINAIPRQAKVAELPAEVLGSDFPKPQGNFDIEVALKQKPPRWTYQGQVEANKSRVTVTVAERERKQNLERAKKDLLAMHDGLNDNFKSKEK</sequence>